<evidence type="ECO:0000313" key="11">
    <source>
        <dbReference type="EMBL" id="KAJ5156617.1"/>
    </source>
</evidence>
<keyword evidence="6 10" id="KW-0184">Conjugation</keyword>
<comment type="caution">
    <text evidence="10">Lacks conserved residue(s) required for the propagation of feature annotation.</text>
</comment>
<reference evidence="11" key="2">
    <citation type="journal article" date="2023" name="IMA Fungus">
        <title>Comparative genomic study of the Penicillium genus elucidates a diverse pangenome and 15 lateral gene transfer events.</title>
        <authorList>
            <person name="Petersen C."/>
            <person name="Sorensen T."/>
            <person name="Nielsen M.R."/>
            <person name="Sondergaard T.E."/>
            <person name="Sorensen J.L."/>
            <person name="Fitzpatrick D.A."/>
            <person name="Frisvad J.C."/>
            <person name="Nielsen K.L."/>
        </authorList>
    </citation>
    <scope>NUCLEOTIDE SEQUENCE</scope>
    <source>
        <strain evidence="11">IBT 21917</strain>
    </source>
</reference>
<dbReference type="PANTHER" id="PTHR31030:SF1">
    <property type="entry name" value="PLASMA MEMBRANE FUSION PROTEIN PRM1"/>
    <property type="match status" value="1"/>
</dbReference>
<protein>
    <recommendedName>
        <fullName evidence="10">Plasma membrane fusion protein PRM1</fullName>
    </recommendedName>
</protein>
<organism evidence="11 12">
    <name type="scientific">Penicillium capsulatum</name>
    <dbReference type="NCBI Taxonomy" id="69766"/>
    <lineage>
        <taxon>Eukaryota</taxon>
        <taxon>Fungi</taxon>
        <taxon>Dikarya</taxon>
        <taxon>Ascomycota</taxon>
        <taxon>Pezizomycotina</taxon>
        <taxon>Eurotiomycetes</taxon>
        <taxon>Eurotiomycetidae</taxon>
        <taxon>Eurotiales</taxon>
        <taxon>Aspergillaceae</taxon>
        <taxon>Penicillium</taxon>
    </lineage>
</organism>
<sequence>MFFSRSKRTIFPLLPPYGAQNPTDGRIIPSHPDDLTPYLGLRARLSQVWINKWTILLLLVLVRVLIAIGDVRGDMDGARREALSACTSVESMGSAMASMPHYLSGGVNEMTASGIEKSVQGLKSMLLLTIKAVEEIIIFVLKIMYQTYACLITLAVTGTVKVGASLLKDLGSAVNSTLKSVSSDINKSIDKFDSALDKFADVVNKVGSALGVDKPSLDLDSPLKQLDEWHIPSSFNKTLDDISDLMPSFDEVENATERAIRLPFDLVIKEINSSLGTYHFDRSGMPVPAKKQLTFCDDNDGINKFFNGVSDVALLARKIFIIVLVLAAILACIPMAWREIWKWNSMKERAQLVRKDAHDPMDVVYIVSRPYTAATGIKAASYFSNSRRQILVRWAIAYATSIPALFVLAIALAALFACLCQYILLRAVAKTVPELSTEVGAFADKVVGSLSNASMEWATGANKHITTLDDDLNKNVFGWVNTSTHAINDTVNSFVDKTNDVLNHTFGGTILAEPVHELYHCLIGLKLDSLQAGLTWVSNHAHIDFPLLPNDTFSRGAKDSVSGDADPSSSFLADAGDKTSNKITEVVTKVVDKLMAALRIEAIIATCILLLWVFIALIGITRALIAWWGRDRNRGEGGGHAMDPVPNHPAPVPDSRGFTDVPLTAIPKEISNPMHPAPQYNHSAARPVSVQSNPFADEKVGYAGQRTYDSALQVDTAPTLRQSNYVEYDVKRG</sequence>
<dbReference type="PANTHER" id="PTHR31030">
    <property type="entry name" value="PLASMA MEMBRANE FUSION PROTEIN PRM1"/>
    <property type="match status" value="1"/>
</dbReference>
<evidence type="ECO:0000256" key="8">
    <source>
        <dbReference type="ARBA" id="ARBA00023136"/>
    </source>
</evidence>
<keyword evidence="8 10" id="KW-0472">Membrane</keyword>
<keyword evidence="7 10" id="KW-1133">Transmembrane helix</keyword>
<comment type="subcellular location">
    <subcellularLocation>
        <location evidence="2 10">Cell membrane</location>
        <topology evidence="2 10">Multi-pass membrane protein</topology>
    </subcellularLocation>
</comment>
<keyword evidence="9" id="KW-0325">Glycoprotein</keyword>
<dbReference type="GO" id="GO:0032220">
    <property type="term" value="P:plasma membrane fusion involved in cytogamy"/>
    <property type="evidence" value="ECO:0007669"/>
    <property type="project" value="TreeGrafter"/>
</dbReference>
<dbReference type="EMBL" id="JAPQKO010000006">
    <property type="protein sequence ID" value="KAJ5156617.1"/>
    <property type="molecule type" value="Genomic_DNA"/>
</dbReference>
<dbReference type="GO" id="GO:0005886">
    <property type="term" value="C:plasma membrane"/>
    <property type="evidence" value="ECO:0007669"/>
    <property type="project" value="UniProtKB-SubCell"/>
</dbReference>
<evidence type="ECO:0000256" key="9">
    <source>
        <dbReference type="ARBA" id="ARBA00023180"/>
    </source>
</evidence>
<name>A0A9W9HSU4_9EURO</name>
<dbReference type="Proteomes" id="UP001146351">
    <property type="component" value="Unassembled WGS sequence"/>
</dbReference>
<dbReference type="InterPro" id="IPR026777">
    <property type="entry name" value="PRM1"/>
</dbReference>
<comment type="function">
    <text evidence="1 10">Involved in cell fusion during mating by stabilizing the plasma membrane fusion event.</text>
</comment>
<accession>A0A9W9HSU4</accession>
<proteinExistence type="inferred from homology"/>
<evidence type="ECO:0000256" key="2">
    <source>
        <dbReference type="ARBA" id="ARBA00004651"/>
    </source>
</evidence>
<evidence type="ECO:0000256" key="10">
    <source>
        <dbReference type="RuleBase" id="RU366035"/>
    </source>
</evidence>
<comment type="caution">
    <text evidence="11">The sequence shown here is derived from an EMBL/GenBank/DDBJ whole genome shotgun (WGS) entry which is preliminary data.</text>
</comment>
<evidence type="ECO:0000256" key="7">
    <source>
        <dbReference type="ARBA" id="ARBA00022989"/>
    </source>
</evidence>
<evidence type="ECO:0000256" key="5">
    <source>
        <dbReference type="ARBA" id="ARBA00022692"/>
    </source>
</evidence>
<keyword evidence="12" id="KW-1185">Reference proteome</keyword>
<evidence type="ECO:0000313" key="12">
    <source>
        <dbReference type="Proteomes" id="UP001146351"/>
    </source>
</evidence>
<feature type="transmembrane region" description="Helical" evidence="10">
    <location>
        <begin position="319"/>
        <end position="337"/>
    </location>
</feature>
<feature type="transmembrane region" description="Helical" evidence="10">
    <location>
        <begin position="395"/>
        <end position="424"/>
    </location>
</feature>
<evidence type="ECO:0000256" key="1">
    <source>
        <dbReference type="ARBA" id="ARBA00002512"/>
    </source>
</evidence>
<dbReference type="OrthoDB" id="5356111at2759"/>
<dbReference type="AlphaFoldDB" id="A0A9W9HSU4"/>
<evidence type="ECO:0000256" key="6">
    <source>
        <dbReference type="ARBA" id="ARBA00022971"/>
    </source>
</evidence>
<feature type="transmembrane region" description="Helical" evidence="10">
    <location>
        <begin position="49"/>
        <end position="69"/>
    </location>
</feature>
<comment type="similarity">
    <text evidence="3 10">Belongs to the PRM1 family.</text>
</comment>
<keyword evidence="4 10" id="KW-1003">Cell membrane</keyword>
<evidence type="ECO:0000256" key="3">
    <source>
        <dbReference type="ARBA" id="ARBA00010780"/>
    </source>
</evidence>
<feature type="transmembrane region" description="Helical" evidence="10">
    <location>
        <begin position="602"/>
        <end position="625"/>
    </location>
</feature>
<evidence type="ECO:0000256" key="4">
    <source>
        <dbReference type="ARBA" id="ARBA00022475"/>
    </source>
</evidence>
<keyword evidence="5 10" id="KW-0812">Transmembrane</keyword>
<gene>
    <name evidence="11" type="ORF">N7492_009420</name>
</gene>
<dbReference type="GO" id="GO:0043332">
    <property type="term" value="C:mating projection tip"/>
    <property type="evidence" value="ECO:0007669"/>
    <property type="project" value="UniProtKB-UniRule"/>
</dbReference>
<reference evidence="11" key="1">
    <citation type="submission" date="2022-11" db="EMBL/GenBank/DDBJ databases">
        <authorList>
            <person name="Petersen C."/>
        </authorList>
    </citation>
    <scope>NUCLEOTIDE SEQUENCE</scope>
    <source>
        <strain evidence="11">IBT 21917</strain>
    </source>
</reference>